<dbReference type="Proteomes" id="UP000178040">
    <property type="component" value="Unassembled WGS sequence"/>
</dbReference>
<name>A0A1F7IJU0_9BACT</name>
<keyword evidence="1" id="KW-1133">Transmembrane helix</keyword>
<proteinExistence type="predicted"/>
<accession>A0A1F7IJU0</accession>
<feature type="transmembrane region" description="Helical" evidence="1">
    <location>
        <begin position="47"/>
        <end position="67"/>
    </location>
</feature>
<sequence>MYFPKNKNLLKKALLFLPILLILPFILAFDTLVYFITRPACLSCGNLLEFLKSASLSVGLIGGYFGYKFKRKDRF</sequence>
<dbReference type="AlphaFoldDB" id="A0A1F7IJU0"/>
<dbReference type="EMBL" id="MGAI01000043">
    <property type="protein sequence ID" value="OGK43625.1"/>
    <property type="molecule type" value="Genomic_DNA"/>
</dbReference>
<evidence type="ECO:0000313" key="3">
    <source>
        <dbReference type="Proteomes" id="UP000178040"/>
    </source>
</evidence>
<organism evidence="2 3">
    <name type="scientific">Candidatus Roizmanbacteria bacterium RIFCSPLOWO2_01_FULL_37_16</name>
    <dbReference type="NCBI Taxonomy" id="1802058"/>
    <lineage>
        <taxon>Bacteria</taxon>
        <taxon>Candidatus Roizmaniibacteriota</taxon>
    </lineage>
</organism>
<evidence type="ECO:0000313" key="2">
    <source>
        <dbReference type="EMBL" id="OGK43625.1"/>
    </source>
</evidence>
<reference evidence="2 3" key="1">
    <citation type="journal article" date="2016" name="Nat. Commun.">
        <title>Thousands of microbial genomes shed light on interconnected biogeochemical processes in an aquifer system.</title>
        <authorList>
            <person name="Anantharaman K."/>
            <person name="Brown C.T."/>
            <person name="Hug L.A."/>
            <person name="Sharon I."/>
            <person name="Castelle C.J."/>
            <person name="Probst A.J."/>
            <person name="Thomas B.C."/>
            <person name="Singh A."/>
            <person name="Wilkins M.J."/>
            <person name="Karaoz U."/>
            <person name="Brodie E.L."/>
            <person name="Williams K.H."/>
            <person name="Hubbard S.S."/>
            <person name="Banfield J.F."/>
        </authorList>
    </citation>
    <scope>NUCLEOTIDE SEQUENCE [LARGE SCALE GENOMIC DNA]</scope>
</reference>
<evidence type="ECO:0000256" key="1">
    <source>
        <dbReference type="SAM" id="Phobius"/>
    </source>
</evidence>
<keyword evidence="1" id="KW-0472">Membrane</keyword>
<keyword evidence="1" id="KW-0812">Transmembrane</keyword>
<gene>
    <name evidence="2" type="ORF">A3B40_03540</name>
</gene>
<protein>
    <submittedName>
        <fullName evidence="2">Uncharacterized protein</fullName>
    </submittedName>
</protein>
<comment type="caution">
    <text evidence="2">The sequence shown here is derived from an EMBL/GenBank/DDBJ whole genome shotgun (WGS) entry which is preliminary data.</text>
</comment>